<reference evidence="1 2" key="1">
    <citation type="submission" date="2019-04" db="EMBL/GenBank/DDBJ databases">
        <authorList>
            <person name="Van Vliet M D."/>
        </authorList>
    </citation>
    <scope>NUCLEOTIDE SEQUENCE [LARGE SCALE GENOMIC DNA]</scope>
    <source>
        <strain evidence="1 2">F1</strain>
    </source>
</reference>
<keyword evidence="2" id="KW-1185">Reference proteome</keyword>
<dbReference type="AlphaFoldDB" id="A0A6C2UBX2"/>
<dbReference type="EMBL" id="CAAHFG010000004">
    <property type="protein sequence ID" value="VGO16766.1"/>
    <property type="molecule type" value="Genomic_DNA"/>
</dbReference>
<proteinExistence type="predicted"/>
<evidence type="ECO:0008006" key="3">
    <source>
        <dbReference type="Google" id="ProtNLM"/>
    </source>
</evidence>
<protein>
    <recommendedName>
        <fullName evidence="3">PIN domain-containing protein</fullName>
    </recommendedName>
</protein>
<evidence type="ECO:0000313" key="1">
    <source>
        <dbReference type="EMBL" id="VGO16766.1"/>
    </source>
</evidence>
<dbReference type="Proteomes" id="UP000366872">
    <property type="component" value="Unassembled WGS sequence"/>
</dbReference>
<gene>
    <name evidence="1" type="ORF">PDESU_05358</name>
</gene>
<name>A0A6C2UBX2_PONDE</name>
<accession>A0A6C2UBX2</accession>
<organism evidence="1 2">
    <name type="scientific">Pontiella desulfatans</name>
    <dbReference type="NCBI Taxonomy" id="2750659"/>
    <lineage>
        <taxon>Bacteria</taxon>
        <taxon>Pseudomonadati</taxon>
        <taxon>Kiritimatiellota</taxon>
        <taxon>Kiritimatiellia</taxon>
        <taxon>Kiritimatiellales</taxon>
        <taxon>Pontiellaceae</taxon>
        <taxon>Pontiella</taxon>
    </lineage>
</organism>
<evidence type="ECO:0000313" key="2">
    <source>
        <dbReference type="Proteomes" id="UP000366872"/>
    </source>
</evidence>
<sequence>MRVVIDTNVAMSAIFFGGVPRTLKPIRIMICSGDKHLLNVNGYKGIEVLKPKPFSDKYLKAK</sequence>